<accession>A0A0G4FPI2</accession>
<evidence type="ECO:0000256" key="1">
    <source>
        <dbReference type="PROSITE-ProRule" id="PRU00239"/>
    </source>
</evidence>
<dbReference type="InterPro" id="IPR001300">
    <property type="entry name" value="Peptidase_C2_calpain_cat"/>
</dbReference>
<dbReference type="VEuPathDB" id="CryptoDB:Cvel_17937"/>
<dbReference type="GO" id="GO:0006508">
    <property type="term" value="P:proteolysis"/>
    <property type="evidence" value="ECO:0007669"/>
    <property type="project" value="InterPro"/>
</dbReference>
<name>A0A0G4FPI2_9ALVE</name>
<dbReference type="AlphaFoldDB" id="A0A0G4FPI2"/>
<comment type="caution">
    <text evidence="1">Lacks conserved residue(s) required for the propagation of feature annotation.</text>
</comment>
<reference evidence="3" key="1">
    <citation type="submission" date="2014-11" db="EMBL/GenBank/DDBJ databases">
        <authorList>
            <person name="Otto D Thomas"/>
            <person name="Naeem Raeece"/>
        </authorList>
    </citation>
    <scope>NUCLEOTIDE SEQUENCE</scope>
</reference>
<gene>
    <name evidence="3" type="ORF">Cvel_17937</name>
</gene>
<dbReference type="Gene3D" id="3.90.70.10">
    <property type="entry name" value="Cysteine proteinases"/>
    <property type="match status" value="1"/>
</dbReference>
<dbReference type="SUPFAM" id="SSF54001">
    <property type="entry name" value="Cysteine proteinases"/>
    <property type="match status" value="1"/>
</dbReference>
<evidence type="ECO:0000259" key="2">
    <source>
        <dbReference type="PROSITE" id="PS50203"/>
    </source>
</evidence>
<dbReference type="PROSITE" id="PS50203">
    <property type="entry name" value="CALPAIN_CAT"/>
    <property type="match status" value="1"/>
</dbReference>
<proteinExistence type="predicted"/>
<dbReference type="EMBL" id="CDMZ01000505">
    <property type="protein sequence ID" value="CEM15743.1"/>
    <property type="molecule type" value="Genomic_DNA"/>
</dbReference>
<protein>
    <recommendedName>
        <fullName evidence="2">Calpain catalytic domain-containing protein</fullName>
    </recommendedName>
</protein>
<feature type="domain" description="Calpain catalytic" evidence="2">
    <location>
        <begin position="185"/>
        <end position="263"/>
    </location>
</feature>
<dbReference type="InterPro" id="IPR038765">
    <property type="entry name" value="Papain-like_cys_pep_sf"/>
</dbReference>
<sequence length="532" mass="59534">MYFVGGDPEPVVASLVRDSGKRFIDPWFVYETHDAEKADLELTYVKPTDFHPEPSLFHSPEEADEGDGGKTNKLVHDRDLEQGLFCGISAWTRSINALPNPPVVECISPKTISPEGVYSYRIFANGEMEAYVLTDDWLPSPKDSNRPYDFHSSRTGNQHCADAAEMFGTDAIALTGFGGGNDELGLVGAHGYSIVAAYLDQEGGRFFTLWKNPWQGGAPNEKFPWSPTSPIWHEHPDLASKLQHGILDVDGCFWVERKPLMEHGTQSGRMNPILSLPPSAGYQTQAMVGTIKQHTRKEQCPTVVVSVPTVSDASDGSAVLYWGVETHRNRWQAKNLRVYIDVHECNEDGSGVYSECVKTTEGACFDLGREPYHHRLRIPAGKKYALVVRPHYWDADNINPEGEPFSLRLCAKGGVETDRKFISFSDLSQLSGQAPVITEMRTKRREKYGDPNSPIKLATHHGEDITLDIQYLVKERDPLFVSGSSFKLKLDHTTKKFWPDFAPGVPKKFIIELRDGQRFDHQDGDLVTFPLP</sequence>
<dbReference type="GO" id="GO:0004198">
    <property type="term" value="F:calcium-dependent cysteine-type endopeptidase activity"/>
    <property type="evidence" value="ECO:0007669"/>
    <property type="project" value="InterPro"/>
</dbReference>
<organism evidence="3">
    <name type="scientific">Chromera velia CCMP2878</name>
    <dbReference type="NCBI Taxonomy" id="1169474"/>
    <lineage>
        <taxon>Eukaryota</taxon>
        <taxon>Sar</taxon>
        <taxon>Alveolata</taxon>
        <taxon>Colpodellida</taxon>
        <taxon>Chromeraceae</taxon>
        <taxon>Chromera</taxon>
    </lineage>
</organism>
<evidence type="ECO:0000313" key="3">
    <source>
        <dbReference type="EMBL" id="CEM15743.1"/>
    </source>
</evidence>